<dbReference type="AlphaFoldDB" id="A0AAD9VW90"/>
<evidence type="ECO:0000313" key="2">
    <source>
        <dbReference type="EMBL" id="KAK2589144.1"/>
    </source>
</evidence>
<accession>A0AAD9VW90</accession>
<proteinExistence type="predicted"/>
<sequence>MEKGTATRMRDHRCWCSDRVHRHRKKARERCKRKRQTLVFNVNPDDEIWHEPYMQRLQKEFSDVSILCDSKIELPWKDIALPTTVRKIRTDASADHTKVRDGAASEAEEISGEADKKGSTGAMTLPWHNLLITNVIPSRDSDPANCDSTVEIPWADLALDKPANISAPPEEESCEPDDVEIPWNDILVPQNIVIETQKVRRHPSSGPINRTTSSGCPGPSAMRKRGQTY</sequence>
<gene>
    <name evidence="2" type="ORF">KPH14_001964</name>
</gene>
<keyword evidence="3" id="KW-1185">Reference proteome</keyword>
<comment type="caution">
    <text evidence="2">The sequence shown here is derived from an EMBL/GenBank/DDBJ whole genome shotgun (WGS) entry which is preliminary data.</text>
</comment>
<evidence type="ECO:0000313" key="3">
    <source>
        <dbReference type="Proteomes" id="UP001258017"/>
    </source>
</evidence>
<name>A0AAD9VW90_9HYME</name>
<protein>
    <submittedName>
        <fullName evidence="2">Uncharacterized protein</fullName>
    </submittedName>
</protein>
<evidence type="ECO:0000256" key="1">
    <source>
        <dbReference type="SAM" id="MobiDB-lite"/>
    </source>
</evidence>
<organism evidence="2 3">
    <name type="scientific">Odynerus spinipes</name>
    <dbReference type="NCBI Taxonomy" id="1348599"/>
    <lineage>
        <taxon>Eukaryota</taxon>
        <taxon>Metazoa</taxon>
        <taxon>Ecdysozoa</taxon>
        <taxon>Arthropoda</taxon>
        <taxon>Hexapoda</taxon>
        <taxon>Insecta</taxon>
        <taxon>Pterygota</taxon>
        <taxon>Neoptera</taxon>
        <taxon>Endopterygota</taxon>
        <taxon>Hymenoptera</taxon>
        <taxon>Apocrita</taxon>
        <taxon>Aculeata</taxon>
        <taxon>Vespoidea</taxon>
        <taxon>Vespidae</taxon>
        <taxon>Eumeninae</taxon>
        <taxon>Odynerus</taxon>
    </lineage>
</organism>
<feature type="region of interest" description="Disordered" evidence="1">
    <location>
        <begin position="198"/>
        <end position="229"/>
    </location>
</feature>
<dbReference type="Proteomes" id="UP001258017">
    <property type="component" value="Unassembled WGS sequence"/>
</dbReference>
<reference evidence="2" key="1">
    <citation type="submission" date="2021-08" db="EMBL/GenBank/DDBJ databases">
        <authorList>
            <person name="Misof B."/>
            <person name="Oliver O."/>
            <person name="Podsiadlowski L."/>
            <person name="Donath A."/>
            <person name="Peters R."/>
            <person name="Mayer C."/>
            <person name="Rust J."/>
            <person name="Gunkel S."/>
            <person name="Lesny P."/>
            <person name="Martin S."/>
            <person name="Oeyen J.P."/>
            <person name="Petersen M."/>
            <person name="Panagiotis P."/>
            <person name="Wilbrandt J."/>
            <person name="Tanja T."/>
        </authorList>
    </citation>
    <scope>NUCLEOTIDE SEQUENCE</scope>
    <source>
        <strain evidence="2">GBR_01_08_01A</strain>
        <tissue evidence="2">Thorax + abdomen</tissue>
    </source>
</reference>
<reference evidence="2" key="2">
    <citation type="journal article" date="2023" name="Commun. Biol.">
        <title>Intrasexual cuticular hydrocarbon dimorphism in a wasp sheds light on hydrocarbon biosynthesis genes in Hymenoptera.</title>
        <authorList>
            <person name="Moris V.C."/>
            <person name="Podsiadlowski L."/>
            <person name="Martin S."/>
            <person name="Oeyen J.P."/>
            <person name="Donath A."/>
            <person name="Petersen M."/>
            <person name="Wilbrandt J."/>
            <person name="Misof B."/>
            <person name="Liedtke D."/>
            <person name="Thamm M."/>
            <person name="Scheiner R."/>
            <person name="Schmitt T."/>
            <person name="Niehuis O."/>
        </authorList>
    </citation>
    <scope>NUCLEOTIDE SEQUENCE</scope>
    <source>
        <strain evidence="2">GBR_01_08_01A</strain>
    </source>
</reference>
<feature type="compositionally biased region" description="Polar residues" evidence="1">
    <location>
        <begin position="206"/>
        <end position="215"/>
    </location>
</feature>
<dbReference type="EMBL" id="JAIFRP010000002">
    <property type="protein sequence ID" value="KAK2589144.1"/>
    <property type="molecule type" value="Genomic_DNA"/>
</dbReference>
<feature type="region of interest" description="Disordered" evidence="1">
    <location>
        <begin position="97"/>
        <end position="119"/>
    </location>
</feature>